<dbReference type="RefSeq" id="WP_069657143.1">
    <property type="nucleotide sequence ID" value="NZ_MIJF01000038.1"/>
</dbReference>
<sequence>MKYAFSVTNIDNMSEMEREGLKLLQLIKNYSASLNNLMEIKFPKGIVFHDFESATQVFSSIPLPAYTSRELIHITPLPKVWREIFLSVTNDKNTSEAQKYFKKLDIIDVATIAAHELTHHSEIFHDDFDKIDEDNKWFEEGMCFYLPRKIMMSENKFEKIMSVENELIKLYNSKFGNYVLSEFGKSASKNNYASILYDYWRSTNVVRRLVEIFFNGDVKRLLEFYKSWINIKNTQSLHRFIVKNLNIPQSEAKKMWLLD</sequence>
<dbReference type="OrthoDB" id="2354703at2"/>
<dbReference type="EMBL" id="MIJF01000038">
    <property type="protein sequence ID" value="OEF99002.1"/>
    <property type="molecule type" value="Genomic_DNA"/>
</dbReference>
<keyword evidence="2" id="KW-1185">Reference proteome</keyword>
<accession>A0A1D2YTH1</accession>
<gene>
    <name evidence="1" type="ORF">BHF71_09950</name>
</gene>
<reference evidence="1 2" key="1">
    <citation type="submission" date="2016-09" db="EMBL/GenBank/DDBJ databases">
        <title>Draft genome sequence for the type strain of Vulcanibacillus modesticaldus BR, a strictly anaerobic, moderately thermophilic, and nitrate-reducing bacterium from deep sea-hydrothermal vents of the Mid-Atlantic Ridge.</title>
        <authorList>
            <person name="Abin C.A."/>
            <person name="Hollibaugh J.T."/>
        </authorList>
    </citation>
    <scope>NUCLEOTIDE SEQUENCE [LARGE SCALE GENOMIC DNA]</scope>
    <source>
        <strain evidence="1 2">BR</strain>
    </source>
</reference>
<comment type="caution">
    <text evidence="1">The sequence shown here is derived from an EMBL/GenBank/DDBJ whole genome shotgun (WGS) entry which is preliminary data.</text>
</comment>
<organism evidence="1 2">
    <name type="scientific">Vulcanibacillus modesticaldus</name>
    <dbReference type="NCBI Taxonomy" id="337097"/>
    <lineage>
        <taxon>Bacteria</taxon>
        <taxon>Bacillati</taxon>
        <taxon>Bacillota</taxon>
        <taxon>Bacilli</taxon>
        <taxon>Bacillales</taxon>
        <taxon>Bacillaceae</taxon>
        <taxon>Vulcanibacillus</taxon>
    </lineage>
</organism>
<dbReference type="AlphaFoldDB" id="A0A1D2YTH1"/>
<name>A0A1D2YTH1_9BACI</name>
<dbReference type="Proteomes" id="UP000243739">
    <property type="component" value="Unassembled WGS sequence"/>
</dbReference>
<evidence type="ECO:0000313" key="1">
    <source>
        <dbReference type="EMBL" id="OEF99002.1"/>
    </source>
</evidence>
<proteinExistence type="predicted"/>
<evidence type="ECO:0008006" key="3">
    <source>
        <dbReference type="Google" id="ProtNLM"/>
    </source>
</evidence>
<evidence type="ECO:0000313" key="2">
    <source>
        <dbReference type="Proteomes" id="UP000243739"/>
    </source>
</evidence>
<dbReference type="STRING" id="337097.BHF71_09950"/>
<protein>
    <recommendedName>
        <fullName evidence="3">DUF2268 domain-containing protein</fullName>
    </recommendedName>
</protein>